<dbReference type="PANTHER" id="PTHR23513:SF17">
    <property type="entry name" value="MEMBRANE PROTEIN"/>
    <property type="match status" value="1"/>
</dbReference>
<feature type="transmembrane region" description="Helical" evidence="6">
    <location>
        <begin position="121"/>
        <end position="145"/>
    </location>
</feature>
<dbReference type="Pfam" id="PF07690">
    <property type="entry name" value="MFS_1"/>
    <property type="match status" value="1"/>
</dbReference>
<name>A0A846YLU8_9NOCA</name>
<dbReference type="InterPro" id="IPR011701">
    <property type="entry name" value="MFS"/>
</dbReference>
<evidence type="ECO:0000313" key="7">
    <source>
        <dbReference type="EMBL" id="NKY60636.1"/>
    </source>
</evidence>
<evidence type="ECO:0000256" key="5">
    <source>
        <dbReference type="ARBA" id="ARBA00023136"/>
    </source>
</evidence>
<gene>
    <name evidence="7" type="ORF">HGA15_31760</name>
</gene>
<dbReference type="GO" id="GO:0005886">
    <property type="term" value="C:plasma membrane"/>
    <property type="evidence" value="ECO:0007669"/>
    <property type="project" value="UniProtKB-SubCell"/>
</dbReference>
<evidence type="ECO:0000256" key="4">
    <source>
        <dbReference type="ARBA" id="ARBA00022989"/>
    </source>
</evidence>
<organism evidence="7 8">
    <name type="scientific">Nocardia flavorosea</name>
    <dbReference type="NCBI Taxonomy" id="53429"/>
    <lineage>
        <taxon>Bacteria</taxon>
        <taxon>Bacillati</taxon>
        <taxon>Actinomycetota</taxon>
        <taxon>Actinomycetes</taxon>
        <taxon>Mycobacteriales</taxon>
        <taxon>Nocardiaceae</taxon>
        <taxon>Nocardia</taxon>
    </lineage>
</organism>
<feature type="transmembrane region" description="Helical" evidence="6">
    <location>
        <begin position="157"/>
        <end position="182"/>
    </location>
</feature>
<dbReference type="RefSeq" id="WP_062971580.1">
    <property type="nucleotide sequence ID" value="NZ_JAAXOT010000025.1"/>
</dbReference>
<evidence type="ECO:0000256" key="3">
    <source>
        <dbReference type="ARBA" id="ARBA00022692"/>
    </source>
</evidence>
<feature type="transmembrane region" description="Helical" evidence="6">
    <location>
        <begin position="91"/>
        <end position="115"/>
    </location>
</feature>
<accession>A0A846YLU8</accession>
<feature type="transmembrane region" description="Helical" evidence="6">
    <location>
        <begin position="318"/>
        <end position="340"/>
    </location>
</feature>
<dbReference type="EMBL" id="JAAXOT010000025">
    <property type="protein sequence ID" value="NKY60636.1"/>
    <property type="molecule type" value="Genomic_DNA"/>
</dbReference>
<feature type="transmembrane region" description="Helical" evidence="6">
    <location>
        <begin position="188"/>
        <end position="208"/>
    </location>
</feature>
<dbReference type="Proteomes" id="UP000570678">
    <property type="component" value="Unassembled WGS sequence"/>
</dbReference>
<feature type="transmembrane region" description="Helical" evidence="6">
    <location>
        <begin position="387"/>
        <end position="410"/>
    </location>
</feature>
<feature type="transmembrane region" description="Helical" evidence="6">
    <location>
        <begin position="60"/>
        <end position="84"/>
    </location>
</feature>
<feature type="transmembrane region" description="Helical" evidence="6">
    <location>
        <begin position="416"/>
        <end position="436"/>
    </location>
</feature>
<feature type="transmembrane region" description="Helical" evidence="6">
    <location>
        <begin position="352"/>
        <end position="375"/>
    </location>
</feature>
<feature type="transmembrane region" description="Helical" evidence="6">
    <location>
        <begin position="283"/>
        <end position="306"/>
    </location>
</feature>
<comment type="caution">
    <text evidence="7">The sequence shown here is derived from an EMBL/GenBank/DDBJ whole genome shotgun (WGS) entry which is preliminary data.</text>
</comment>
<dbReference type="SUPFAM" id="SSF103473">
    <property type="entry name" value="MFS general substrate transporter"/>
    <property type="match status" value="1"/>
</dbReference>
<dbReference type="InterPro" id="IPR036259">
    <property type="entry name" value="MFS_trans_sf"/>
</dbReference>
<evidence type="ECO:0000313" key="8">
    <source>
        <dbReference type="Proteomes" id="UP000570678"/>
    </source>
</evidence>
<keyword evidence="5 6" id="KW-0472">Membrane</keyword>
<keyword evidence="4 6" id="KW-1133">Transmembrane helix</keyword>
<evidence type="ECO:0000256" key="6">
    <source>
        <dbReference type="SAM" id="Phobius"/>
    </source>
</evidence>
<keyword evidence="2" id="KW-1003">Cell membrane</keyword>
<comment type="subcellular location">
    <subcellularLocation>
        <location evidence="1">Cell membrane</location>
        <topology evidence="1">Multi-pass membrane protein</topology>
    </subcellularLocation>
</comment>
<dbReference type="PANTHER" id="PTHR23513">
    <property type="entry name" value="INTEGRAL MEMBRANE EFFLUX PROTEIN-RELATED"/>
    <property type="match status" value="1"/>
</dbReference>
<feature type="transmembrane region" description="Helical" evidence="6">
    <location>
        <begin position="248"/>
        <end position="271"/>
    </location>
</feature>
<reference evidence="7 8" key="1">
    <citation type="submission" date="2020-04" db="EMBL/GenBank/DDBJ databases">
        <title>MicrobeNet Type strains.</title>
        <authorList>
            <person name="Nicholson A.C."/>
        </authorList>
    </citation>
    <scope>NUCLEOTIDE SEQUENCE [LARGE SCALE GENOMIC DNA]</scope>
    <source>
        <strain evidence="7 8">JCM 3332</strain>
    </source>
</reference>
<evidence type="ECO:0000256" key="2">
    <source>
        <dbReference type="ARBA" id="ARBA00022475"/>
    </source>
</evidence>
<keyword evidence="8" id="KW-1185">Reference proteome</keyword>
<evidence type="ECO:0000256" key="1">
    <source>
        <dbReference type="ARBA" id="ARBA00004651"/>
    </source>
</evidence>
<dbReference type="GO" id="GO:0022857">
    <property type="term" value="F:transmembrane transporter activity"/>
    <property type="evidence" value="ECO:0007669"/>
    <property type="project" value="InterPro"/>
</dbReference>
<sequence>MADTGERKHDLRAIRAAIRASPGALRLTLVRFTSQFGDGMFQAALSGAILFNPERETDPLAVAAGFAVLLLPYSVIGPYAGALLDRWDRRLVLLVANIVRGLLILAVTLGLLAGLNASPLLLLALAVVGISRFTAAGVSAALPRVLAHQWLVPANSLLATAGSACAAVGAAAAVAVIGAIGAGDTGSAAAVAVSMTGSVAGVLLAAGFRPRALGPERRPGRTVGAVRAVLTGLLVGARAVRGSVDVSTAMIGIGAHRIVFGANTLIMVLVLRESPSGATTVEGGLVGFGVAITATAAGMLFAALLTPLLIPRLGRARTVLLGLSCAIVVQLALVLPTALADSAEATHRAHQLLLAGAFLFGVAGQTIKLTGDAAMQIDIADDRRGQVFALQDTVFNIAFVLAVAVTAVVVPADGRSVAVIAIGAGCYGAGIVALLLNNRRGKRKAGASRPGCAR</sequence>
<protein>
    <submittedName>
        <fullName evidence="7">MFS transporter</fullName>
    </submittedName>
</protein>
<keyword evidence="3 6" id="KW-0812">Transmembrane</keyword>
<dbReference type="AlphaFoldDB" id="A0A846YLU8"/>
<proteinExistence type="predicted"/>
<dbReference type="Gene3D" id="1.20.1250.20">
    <property type="entry name" value="MFS general substrate transporter like domains"/>
    <property type="match status" value="1"/>
</dbReference>